<accession>A0A364NEK9</accession>
<evidence type="ECO:0000313" key="2">
    <source>
        <dbReference type="Proteomes" id="UP000249619"/>
    </source>
</evidence>
<dbReference type="EMBL" id="QGDH01000011">
    <property type="protein sequence ID" value="RAR15531.1"/>
    <property type="molecule type" value="Genomic_DNA"/>
</dbReference>
<evidence type="ECO:0000313" key="1">
    <source>
        <dbReference type="EMBL" id="RAR15531.1"/>
    </source>
</evidence>
<dbReference type="Proteomes" id="UP000249619">
    <property type="component" value="Unassembled WGS sequence"/>
</dbReference>
<reference evidence="2" key="1">
    <citation type="submission" date="2018-05" db="EMBL/GenBank/DDBJ databases">
        <title>Draft genome sequence of Stemphylium lycopersici strain CIDEFI 213.</title>
        <authorList>
            <person name="Medina R."/>
            <person name="Franco M.E.E."/>
            <person name="Lucentini C.G."/>
            <person name="Saparrat M.C.N."/>
            <person name="Balatti P.A."/>
        </authorList>
    </citation>
    <scope>NUCLEOTIDE SEQUENCE [LARGE SCALE GENOMIC DNA]</scope>
    <source>
        <strain evidence="2">CIDEFI 213</strain>
    </source>
</reference>
<proteinExistence type="predicted"/>
<keyword evidence="2" id="KW-1185">Reference proteome</keyword>
<protein>
    <submittedName>
        <fullName evidence="1">Uncharacterized protein</fullName>
    </submittedName>
</protein>
<gene>
    <name evidence="1" type="ORF">DDE83_001172</name>
</gene>
<sequence length="145" mass="16865">MFTPLTPLHFLKKHAREALFSHFLMEEAWEFDDAERWMIAHATERPITTMILFKAVIWHYRTQHGHVPTDTVTPGLQLAGLYEQTEQQEDAIRILRFIWHIRTQHGYVPADAVTPGLQLAGLYEQTGQQEDAMEIRSAVQQRVSK</sequence>
<name>A0A364NEK9_STELY</name>
<comment type="caution">
    <text evidence="1">The sequence shown here is derived from an EMBL/GenBank/DDBJ whole genome shotgun (WGS) entry which is preliminary data.</text>
</comment>
<organism evidence="1 2">
    <name type="scientific">Stemphylium lycopersici</name>
    <name type="common">Tomato gray leaf spot disease fungus</name>
    <name type="synonym">Thyrospora lycopersici</name>
    <dbReference type="NCBI Taxonomy" id="183478"/>
    <lineage>
        <taxon>Eukaryota</taxon>
        <taxon>Fungi</taxon>
        <taxon>Dikarya</taxon>
        <taxon>Ascomycota</taxon>
        <taxon>Pezizomycotina</taxon>
        <taxon>Dothideomycetes</taxon>
        <taxon>Pleosporomycetidae</taxon>
        <taxon>Pleosporales</taxon>
        <taxon>Pleosporineae</taxon>
        <taxon>Pleosporaceae</taxon>
        <taxon>Stemphylium</taxon>
    </lineage>
</organism>
<dbReference type="AlphaFoldDB" id="A0A364NEK9"/>